<evidence type="ECO:0000313" key="2">
    <source>
        <dbReference type="Proteomes" id="UP000308365"/>
    </source>
</evidence>
<organism evidence="1 2">
    <name type="scientific">Monodon monoceros</name>
    <name type="common">Narwhal</name>
    <name type="synonym">Ceratodon monodon</name>
    <dbReference type="NCBI Taxonomy" id="40151"/>
    <lineage>
        <taxon>Eukaryota</taxon>
        <taxon>Metazoa</taxon>
        <taxon>Chordata</taxon>
        <taxon>Craniata</taxon>
        <taxon>Vertebrata</taxon>
        <taxon>Euteleostomi</taxon>
        <taxon>Mammalia</taxon>
        <taxon>Eutheria</taxon>
        <taxon>Laurasiatheria</taxon>
        <taxon>Artiodactyla</taxon>
        <taxon>Whippomorpha</taxon>
        <taxon>Cetacea</taxon>
        <taxon>Odontoceti</taxon>
        <taxon>Monodontidae</taxon>
        <taxon>Monodon</taxon>
    </lineage>
</organism>
<name>A0A4U1EE29_MONMO</name>
<feature type="non-terminal residue" evidence="1">
    <location>
        <position position="116"/>
    </location>
</feature>
<comment type="caution">
    <text evidence="1">The sequence shown here is derived from an EMBL/GenBank/DDBJ whole genome shotgun (WGS) entry which is preliminary data.</text>
</comment>
<gene>
    <name evidence="1" type="ORF">EI555_004064</name>
</gene>
<feature type="non-terminal residue" evidence="1">
    <location>
        <position position="1"/>
    </location>
</feature>
<dbReference type="EMBL" id="RWIC01001907">
    <property type="protein sequence ID" value="TKC34374.1"/>
    <property type="molecule type" value="Genomic_DNA"/>
</dbReference>
<protein>
    <submittedName>
        <fullName evidence="1">Uncharacterized protein</fullName>
    </submittedName>
</protein>
<reference evidence="2" key="1">
    <citation type="journal article" date="2019" name="IScience">
        <title>Narwhal Genome Reveals Long-Term Low Genetic Diversity despite Current Large Abundance Size.</title>
        <authorList>
            <person name="Westbury M.V."/>
            <person name="Petersen B."/>
            <person name="Garde E."/>
            <person name="Heide-Jorgensen M.P."/>
            <person name="Lorenzen E.D."/>
        </authorList>
    </citation>
    <scope>NUCLEOTIDE SEQUENCE [LARGE SCALE GENOMIC DNA]</scope>
</reference>
<dbReference type="Proteomes" id="UP000308365">
    <property type="component" value="Unassembled WGS sequence"/>
</dbReference>
<evidence type="ECO:0000313" key="1">
    <source>
        <dbReference type="EMBL" id="TKC34374.1"/>
    </source>
</evidence>
<accession>A0A4U1EE29</accession>
<dbReference type="AlphaFoldDB" id="A0A4U1EE29"/>
<proteinExistence type="predicted"/>
<sequence>HFESCEAVNSVYFQAVFQKYILNSLETANGMPKFSKFFLDSYIWKSTNEMRLAKRPVLAHLQGRIHLEKVSLWDCFILFTKEKELEAQNILMRCTHNCDTLTILMSPLSGKTKWHL</sequence>